<dbReference type="Gramene" id="Kaladp0071s0456.1.v1.1">
    <property type="protein sequence ID" value="Kaladp0071s0456.1.v1.1"/>
    <property type="gene ID" value="Kaladp0071s0456.v1.1"/>
</dbReference>
<accession>A0A7N0UKT0</accession>
<dbReference type="Gramene" id="Kaladp0071s0456.3.v1.1">
    <property type="protein sequence ID" value="Kaladp0071s0456.3.v1.1"/>
    <property type="gene ID" value="Kaladp0071s0456.v1.1"/>
</dbReference>
<evidence type="ECO:0000313" key="2">
    <source>
        <dbReference type="EnsemblPlants" id="Kaladp0071s0456.1.v1.1"/>
    </source>
</evidence>
<evidence type="ECO:0000256" key="1">
    <source>
        <dbReference type="SAM" id="MobiDB-lite"/>
    </source>
</evidence>
<dbReference type="OMA" id="LCNQYDS"/>
<dbReference type="PANTHER" id="PTHR35497">
    <property type="entry name" value="ACYL-UDP-N-ACETYLGLUCOSAMINE O-ACYLTRANSFERASE"/>
    <property type="match status" value="1"/>
</dbReference>
<reference evidence="2" key="1">
    <citation type="submission" date="2021-01" db="UniProtKB">
        <authorList>
            <consortium name="EnsemblPlants"/>
        </authorList>
    </citation>
    <scope>IDENTIFICATION</scope>
</reference>
<keyword evidence="3" id="KW-1185">Reference proteome</keyword>
<dbReference type="Proteomes" id="UP000594263">
    <property type="component" value="Unplaced"/>
</dbReference>
<dbReference type="PANTHER" id="PTHR35497:SF1">
    <property type="entry name" value="ACYL-UDP-N-ACETYLGLUCOSAMINE O-ACYLTRANSFERASE"/>
    <property type="match status" value="1"/>
</dbReference>
<evidence type="ECO:0000313" key="3">
    <source>
        <dbReference type="Proteomes" id="UP000594263"/>
    </source>
</evidence>
<name>A0A7N0UKT0_KALFE</name>
<dbReference type="AlphaFoldDB" id="A0A7N0UKT0"/>
<proteinExistence type="predicted"/>
<evidence type="ECO:0008006" key="4">
    <source>
        <dbReference type="Google" id="ProtNLM"/>
    </source>
</evidence>
<protein>
    <recommendedName>
        <fullName evidence="4">C2H2-type domain-containing protein</fullName>
    </recommendedName>
</protein>
<sequence length="525" mass="59983">MLAGIDLPKPKDASLRLRAAQLTLRRMKVQGHDYLDLRQDGKRIIYLCILCLKACYSEPILFQHLNGNGHKKMLRTAKLTLRLQNPWPFNDGMVFFNSTRDELRSLGSLSSQVVEASDSSKNVGALVKYRGDVTDRSDCSTTSDSGDLVSYELVGEKNMMRSDQDPDIVVPGVLWKGDVCDIELKYLGLAQIGARFYKEKKCEESNKIRRIWCQWLGEKGIDDEDISFLPELDFAVVTLRYAMELSMGWEDETEEIEYQGSKKKKRKSFSDPEDTSVSLINHDDPSLEMTARHDKSFSSQPHLSHNSTLPRVNMTSDELVLTGSSSNRALRKEIRKRQRVAVRRMCEVCKHKMQPGKDVAALLNLKTGKLACSSRNMNGAFHVFHVSCLLHWILLCEYETLTSPVETPKWKRLAKKRKTKKKSQEMAMVERSDIHIHSVVCPACQGTGKNILGELENNPIPPSQMFKYMIRTFDGRRAWMKDPEILQNCSIGLHYPPEESEEIVEELSATLRLLRFFTVDNPCWN</sequence>
<dbReference type="EnsemblPlants" id="Kaladp0071s0456.1.v1.1">
    <property type="protein sequence ID" value="Kaladp0071s0456.1.v1.1"/>
    <property type="gene ID" value="Kaladp0071s0456.v1.1"/>
</dbReference>
<organism evidence="2 3">
    <name type="scientific">Kalanchoe fedtschenkoi</name>
    <name type="common">Lavender scallops</name>
    <name type="synonym">South American air plant</name>
    <dbReference type="NCBI Taxonomy" id="63787"/>
    <lineage>
        <taxon>Eukaryota</taxon>
        <taxon>Viridiplantae</taxon>
        <taxon>Streptophyta</taxon>
        <taxon>Embryophyta</taxon>
        <taxon>Tracheophyta</taxon>
        <taxon>Spermatophyta</taxon>
        <taxon>Magnoliopsida</taxon>
        <taxon>eudicotyledons</taxon>
        <taxon>Gunneridae</taxon>
        <taxon>Pentapetalae</taxon>
        <taxon>Saxifragales</taxon>
        <taxon>Crassulaceae</taxon>
        <taxon>Kalanchoe</taxon>
    </lineage>
</organism>
<dbReference type="EnsemblPlants" id="Kaladp0071s0456.3.v1.1">
    <property type="protein sequence ID" value="Kaladp0071s0456.3.v1.1"/>
    <property type="gene ID" value="Kaladp0071s0456.v1.1"/>
</dbReference>
<feature type="region of interest" description="Disordered" evidence="1">
    <location>
        <begin position="260"/>
        <end position="285"/>
    </location>
</feature>